<dbReference type="EMBL" id="CM042887">
    <property type="protein sequence ID" value="KAI4330577.1"/>
    <property type="molecule type" value="Genomic_DNA"/>
</dbReference>
<gene>
    <name evidence="1" type="ORF">MLD38_028854</name>
</gene>
<evidence type="ECO:0000313" key="1">
    <source>
        <dbReference type="EMBL" id="KAI4330577.1"/>
    </source>
</evidence>
<sequence>MSSATQTLCGQAFGAKQYHMLGIYLQRSPVVNLIVATALLPMFPFARPIFALLGEDDDIVEAVCYIAPWFIPHNLLNSVQLIIPAVLAISVKEPNCQFPLRILTHDSPVLVVALHICSRSGDPGCNECDHNLHLAKDAAMSSIFRHRSQLGNLDQHWTLLLDSVSRPRT</sequence>
<proteinExistence type="predicted"/>
<dbReference type="Proteomes" id="UP001057402">
    <property type="component" value="Chromosome 8"/>
</dbReference>
<comment type="caution">
    <text evidence="1">The sequence shown here is derived from an EMBL/GenBank/DDBJ whole genome shotgun (WGS) entry which is preliminary data.</text>
</comment>
<reference evidence="2" key="1">
    <citation type="journal article" date="2023" name="Front. Plant Sci.">
        <title>Chromosomal-level genome assembly of Melastoma candidum provides insights into trichome evolution.</title>
        <authorList>
            <person name="Zhong Y."/>
            <person name="Wu W."/>
            <person name="Sun C."/>
            <person name="Zou P."/>
            <person name="Liu Y."/>
            <person name="Dai S."/>
            <person name="Zhou R."/>
        </authorList>
    </citation>
    <scope>NUCLEOTIDE SEQUENCE [LARGE SCALE GENOMIC DNA]</scope>
</reference>
<keyword evidence="2" id="KW-1185">Reference proteome</keyword>
<protein>
    <submittedName>
        <fullName evidence="1">Uncharacterized protein</fullName>
    </submittedName>
</protein>
<organism evidence="1 2">
    <name type="scientific">Melastoma candidum</name>
    <dbReference type="NCBI Taxonomy" id="119954"/>
    <lineage>
        <taxon>Eukaryota</taxon>
        <taxon>Viridiplantae</taxon>
        <taxon>Streptophyta</taxon>
        <taxon>Embryophyta</taxon>
        <taxon>Tracheophyta</taxon>
        <taxon>Spermatophyta</taxon>
        <taxon>Magnoliopsida</taxon>
        <taxon>eudicotyledons</taxon>
        <taxon>Gunneridae</taxon>
        <taxon>Pentapetalae</taxon>
        <taxon>rosids</taxon>
        <taxon>malvids</taxon>
        <taxon>Myrtales</taxon>
        <taxon>Melastomataceae</taxon>
        <taxon>Melastomatoideae</taxon>
        <taxon>Melastomateae</taxon>
        <taxon>Melastoma</taxon>
    </lineage>
</organism>
<evidence type="ECO:0000313" key="2">
    <source>
        <dbReference type="Proteomes" id="UP001057402"/>
    </source>
</evidence>
<name>A0ACB9N2A8_9MYRT</name>
<accession>A0ACB9N2A8</accession>